<evidence type="ECO:0000313" key="10">
    <source>
        <dbReference type="EMBL" id="GAA4320201.1"/>
    </source>
</evidence>
<evidence type="ECO:0000256" key="1">
    <source>
        <dbReference type="ARBA" id="ARBA00004496"/>
    </source>
</evidence>
<dbReference type="InterPro" id="IPR051476">
    <property type="entry name" value="Bac_ResReg_Asp_Phosphatase"/>
</dbReference>
<keyword evidence="8" id="KW-0472">Membrane</keyword>
<accession>A0ABP8G9P7</accession>
<evidence type="ECO:0000256" key="8">
    <source>
        <dbReference type="SAM" id="Phobius"/>
    </source>
</evidence>
<comment type="subcellular location">
    <subcellularLocation>
        <location evidence="1">Cytoplasm</location>
    </subcellularLocation>
</comment>
<gene>
    <name evidence="10" type="ORF">GCM10023184_05290</name>
</gene>
<keyword evidence="9" id="KW-0732">Signal</keyword>
<evidence type="ECO:0000256" key="6">
    <source>
        <dbReference type="PROSITE-ProRule" id="PRU00339"/>
    </source>
</evidence>
<dbReference type="EMBL" id="BAABGY010000002">
    <property type="protein sequence ID" value="GAA4320201.1"/>
    <property type="molecule type" value="Genomic_DNA"/>
</dbReference>
<dbReference type="Pfam" id="PF13181">
    <property type="entry name" value="TPR_8"/>
    <property type="match status" value="1"/>
</dbReference>
<dbReference type="SMART" id="SM00028">
    <property type="entry name" value="TPR"/>
    <property type="match status" value="4"/>
</dbReference>
<dbReference type="PANTHER" id="PTHR46630">
    <property type="entry name" value="TETRATRICOPEPTIDE REPEAT PROTEIN 29"/>
    <property type="match status" value="1"/>
</dbReference>
<keyword evidence="3" id="KW-0677">Repeat</keyword>
<evidence type="ECO:0000256" key="7">
    <source>
        <dbReference type="SAM" id="Coils"/>
    </source>
</evidence>
<feature type="repeat" description="TPR" evidence="6">
    <location>
        <begin position="248"/>
        <end position="281"/>
    </location>
</feature>
<keyword evidence="11" id="KW-1185">Reference proteome</keyword>
<keyword evidence="8" id="KW-1133">Transmembrane helix</keyword>
<comment type="caution">
    <text evidence="10">The sequence shown here is derived from an EMBL/GenBank/DDBJ whole genome shotgun (WGS) entry which is preliminary data.</text>
</comment>
<keyword evidence="4 6" id="KW-0802">TPR repeat</keyword>
<feature type="coiled-coil region" evidence="7">
    <location>
        <begin position="441"/>
        <end position="476"/>
    </location>
</feature>
<dbReference type="InterPro" id="IPR011990">
    <property type="entry name" value="TPR-like_helical_dom_sf"/>
</dbReference>
<dbReference type="InterPro" id="IPR019734">
    <property type="entry name" value="TPR_rpt"/>
</dbReference>
<protein>
    <recommendedName>
        <fullName evidence="12">Tetratricopeptide repeat protein</fullName>
    </recommendedName>
</protein>
<dbReference type="RefSeq" id="WP_345253140.1">
    <property type="nucleotide sequence ID" value="NZ_BAABGY010000002.1"/>
</dbReference>
<feature type="transmembrane region" description="Helical" evidence="8">
    <location>
        <begin position="539"/>
        <end position="560"/>
    </location>
</feature>
<reference evidence="11" key="1">
    <citation type="journal article" date="2019" name="Int. J. Syst. Evol. Microbiol.">
        <title>The Global Catalogue of Microorganisms (GCM) 10K type strain sequencing project: providing services to taxonomists for standard genome sequencing and annotation.</title>
        <authorList>
            <consortium name="The Broad Institute Genomics Platform"/>
            <consortium name="The Broad Institute Genome Sequencing Center for Infectious Disease"/>
            <person name="Wu L."/>
            <person name="Ma J."/>
        </authorList>
    </citation>
    <scope>NUCLEOTIDE SEQUENCE [LARGE SCALE GENOMIC DNA]</scope>
    <source>
        <strain evidence="11">JCM 17919</strain>
    </source>
</reference>
<evidence type="ECO:0000256" key="9">
    <source>
        <dbReference type="SAM" id="SignalP"/>
    </source>
</evidence>
<sequence length="597" mass="68530">MRKLSCVSALLFICLFVQAQRDVMLDSFQRQLSVAKTPSERVTLLGRLMRYAASSNPAESDRWGRQLTEEAERSRDRVLIFKSLMYHGERYTYQQQNRDALAKSIDFFTRALDVARRNKLDKEQAGALLALGSTHLALYEYDKAHRHISEAFSLANILANDSLLIVSGNAMGNYYLVRNERLLSLRSYLNSLRLAEGRGEPALLRNCYVNLGRFYESIEEYDRAIDYVQKSMVQLALMKQGGEAYNRAQDIYKLGALYTSKKDADMAVSYFEHCVRLADTLKSAPLKVMGYTGLLNQYLRGDQPQKAYDYFKSRPEIRQYFERMGMPETIDQVYAVIYKGLGRYDSSEYFFNRSLARYEQNGSPFMRMAMWSAYADLHKKTGNNAAAIAYLEKTRTMAQSSGNIDWQQLVVKELDTLYARSGDFRKSYEAQQQYYQFKDSLKKLGEEKDLLQVELADEQQRQARLDKEKAAALERKHTLQYMGITVAIGAVFVLLVLLGFLQVSAGVIKVLGFFSFIFLFEFLILIADNKIHHATHGEPLKVLAIKIVLIAALLPLHHWLEHKVVHYIASRKLKEDASRVGFARFLRRKAVKPSGEQ</sequence>
<organism evidence="10 11">
    <name type="scientific">Flaviaesturariibacter amylovorans</name>
    <dbReference type="NCBI Taxonomy" id="1084520"/>
    <lineage>
        <taxon>Bacteria</taxon>
        <taxon>Pseudomonadati</taxon>
        <taxon>Bacteroidota</taxon>
        <taxon>Chitinophagia</taxon>
        <taxon>Chitinophagales</taxon>
        <taxon>Chitinophagaceae</taxon>
        <taxon>Flaviaestuariibacter</taxon>
    </lineage>
</organism>
<keyword evidence="7" id="KW-0175">Coiled coil</keyword>
<keyword evidence="2" id="KW-0963">Cytoplasm</keyword>
<feature type="transmembrane region" description="Helical" evidence="8">
    <location>
        <begin position="479"/>
        <end position="500"/>
    </location>
</feature>
<evidence type="ECO:0000256" key="5">
    <source>
        <dbReference type="ARBA" id="ARBA00038253"/>
    </source>
</evidence>
<evidence type="ECO:0000256" key="2">
    <source>
        <dbReference type="ARBA" id="ARBA00022490"/>
    </source>
</evidence>
<name>A0ABP8G9P7_9BACT</name>
<evidence type="ECO:0008006" key="12">
    <source>
        <dbReference type="Google" id="ProtNLM"/>
    </source>
</evidence>
<comment type="similarity">
    <text evidence="5">Belongs to the Rap family.</text>
</comment>
<dbReference type="Pfam" id="PF13176">
    <property type="entry name" value="TPR_7"/>
    <property type="match status" value="1"/>
</dbReference>
<evidence type="ECO:0000313" key="11">
    <source>
        <dbReference type="Proteomes" id="UP001501725"/>
    </source>
</evidence>
<dbReference type="Proteomes" id="UP001501725">
    <property type="component" value="Unassembled WGS sequence"/>
</dbReference>
<feature type="signal peptide" evidence="9">
    <location>
        <begin position="1"/>
        <end position="19"/>
    </location>
</feature>
<dbReference type="PROSITE" id="PS50005">
    <property type="entry name" value="TPR"/>
    <property type="match status" value="1"/>
</dbReference>
<dbReference type="PANTHER" id="PTHR46630:SF1">
    <property type="entry name" value="TETRATRICOPEPTIDE REPEAT PROTEIN 29"/>
    <property type="match status" value="1"/>
</dbReference>
<feature type="chain" id="PRO_5045432149" description="Tetratricopeptide repeat protein" evidence="9">
    <location>
        <begin position="20"/>
        <end position="597"/>
    </location>
</feature>
<keyword evidence="8" id="KW-0812">Transmembrane</keyword>
<feature type="transmembrane region" description="Helical" evidence="8">
    <location>
        <begin position="507"/>
        <end position="527"/>
    </location>
</feature>
<evidence type="ECO:0000256" key="3">
    <source>
        <dbReference type="ARBA" id="ARBA00022737"/>
    </source>
</evidence>
<proteinExistence type="inferred from homology"/>
<evidence type="ECO:0000256" key="4">
    <source>
        <dbReference type="ARBA" id="ARBA00022803"/>
    </source>
</evidence>
<dbReference type="SUPFAM" id="SSF48452">
    <property type="entry name" value="TPR-like"/>
    <property type="match status" value="2"/>
</dbReference>
<dbReference type="Gene3D" id="1.25.40.10">
    <property type="entry name" value="Tetratricopeptide repeat domain"/>
    <property type="match status" value="3"/>
</dbReference>